<keyword evidence="7" id="KW-0732">Signal</keyword>
<reference evidence="11" key="1">
    <citation type="journal article" date="2016" name="PLoS ONE">
        <title>Caste-Specific and Sex-Specific Expression of Chemoreceptor Genes in a Termite.</title>
        <authorList>
            <person name="Mitaka Y."/>
            <person name="Kobayashi K."/>
            <person name="Mikheyev A."/>
            <person name="Tin M.M.Y."/>
            <person name="Watanabe Y."/>
            <person name="Matsuura K."/>
        </authorList>
    </citation>
    <scope>NUCLEOTIDE SEQUENCE</scope>
</reference>
<dbReference type="InterPro" id="IPR016024">
    <property type="entry name" value="ARM-type_fold"/>
</dbReference>
<organism evidence="11">
    <name type="scientific">Reticulitermes speratus</name>
    <dbReference type="NCBI Taxonomy" id="60591"/>
    <lineage>
        <taxon>Eukaryota</taxon>
        <taxon>Metazoa</taxon>
        <taxon>Ecdysozoa</taxon>
        <taxon>Arthropoda</taxon>
        <taxon>Hexapoda</taxon>
        <taxon>Insecta</taxon>
        <taxon>Pterygota</taxon>
        <taxon>Neoptera</taxon>
        <taxon>Polyneoptera</taxon>
        <taxon>Dictyoptera</taxon>
        <taxon>Blattodea</taxon>
        <taxon>Blattoidea</taxon>
        <taxon>Termitoidae</taxon>
        <taxon>Rhinotermitidae</taxon>
        <taxon>Reticulitermes</taxon>
        <taxon>Frontotermes</taxon>
    </lineage>
</organism>
<evidence type="ECO:0000256" key="6">
    <source>
        <dbReference type="SAM" id="MobiDB-lite"/>
    </source>
</evidence>
<dbReference type="InterPro" id="IPR014009">
    <property type="entry name" value="PIK_FAT"/>
</dbReference>
<reference evidence="11" key="2">
    <citation type="submission" date="2017-10" db="EMBL/GenBank/DDBJ databases">
        <title>High Expression of DNA Repair Genes in Long-Lived Termite King.</title>
        <authorList>
            <person name="Tasaki E."/>
            <person name="Mitaka Y."/>
            <person name="Nozaki T."/>
            <person name="Kobayashi K."/>
            <person name="Matsuura K."/>
            <person name="Iuchi Y."/>
        </authorList>
    </citation>
    <scope>NUCLEOTIDE SEQUENCE</scope>
</reference>
<dbReference type="PROSITE" id="PS00916">
    <property type="entry name" value="PI3_4_KINASE_2"/>
    <property type="match status" value="1"/>
</dbReference>
<evidence type="ECO:0000313" key="11">
    <source>
        <dbReference type="EMBL" id="BBA93754.1"/>
    </source>
</evidence>
<evidence type="ECO:0000256" key="7">
    <source>
        <dbReference type="SAM" id="SignalP"/>
    </source>
</evidence>
<dbReference type="InterPro" id="IPR037706">
    <property type="entry name" value="DNA-PK_dom"/>
</dbReference>
<feature type="domain" description="PI3K/PI4K catalytic" evidence="8">
    <location>
        <begin position="1251"/>
        <end position="1581"/>
    </location>
</feature>
<dbReference type="GO" id="GO:0006303">
    <property type="term" value="P:double-strand break repair via nonhomologous end joining"/>
    <property type="evidence" value="ECO:0007669"/>
    <property type="project" value="InterPro"/>
</dbReference>
<feature type="signal peptide" evidence="7">
    <location>
        <begin position="1"/>
        <end position="18"/>
    </location>
</feature>
<proteinExistence type="evidence at transcript level"/>
<accession>A0A2Z5TU47</accession>
<dbReference type="InterPro" id="IPR036940">
    <property type="entry name" value="PI3/4_kinase_cat_sf"/>
</dbReference>
<dbReference type="GO" id="GO:0005524">
    <property type="term" value="F:ATP binding"/>
    <property type="evidence" value="ECO:0007669"/>
    <property type="project" value="UniProtKB-KW"/>
</dbReference>
<dbReference type="SUPFAM" id="SSF56112">
    <property type="entry name" value="Protein kinase-like (PK-like)"/>
    <property type="match status" value="1"/>
</dbReference>
<feature type="region of interest" description="Disordered" evidence="6">
    <location>
        <begin position="274"/>
        <end position="317"/>
    </location>
</feature>
<dbReference type="InterPro" id="IPR050517">
    <property type="entry name" value="DDR_Repair_Kinase"/>
</dbReference>
<dbReference type="SUPFAM" id="SSF48371">
    <property type="entry name" value="ARM repeat"/>
    <property type="match status" value="2"/>
</dbReference>
<gene>
    <name evidence="11" type="primary">RsPRKDC</name>
</gene>
<feature type="domain" description="FATC" evidence="10">
    <location>
        <begin position="1619"/>
        <end position="1651"/>
    </location>
</feature>
<dbReference type="GO" id="GO:0004677">
    <property type="term" value="F:DNA-dependent protein kinase activity"/>
    <property type="evidence" value="ECO:0007669"/>
    <property type="project" value="InterPro"/>
</dbReference>
<dbReference type="PANTHER" id="PTHR11139:SF68">
    <property type="entry name" value="DNA-DEPENDENT PROTEIN KINASE CATALYTIC SUBUNIT"/>
    <property type="match status" value="1"/>
</dbReference>
<dbReference type="InterPro" id="IPR000403">
    <property type="entry name" value="PI3/4_kinase_cat_dom"/>
</dbReference>
<dbReference type="Pfam" id="PF00454">
    <property type="entry name" value="PI3_PI4_kinase"/>
    <property type="match status" value="1"/>
</dbReference>
<evidence type="ECO:0000259" key="9">
    <source>
        <dbReference type="PROSITE" id="PS51189"/>
    </source>
</evidence>
<evidence type="ECO:0000256" key="1">
    <source>
        <dbReference type="ARBA" id="ARBA00012513"/>
    </source>
</evidence>
<evidence type="ECO:0000256" key="5">
    <source>
        <dbReference type="ARBA" id="ARBA00022840"/>
    </source>
</evidence>
<keyword evidence="5" id="KW-0067">ATP-binding</keyword>
<evidence type="ECO:0000259" key="10">
    <source>
        <dbReference type="PROSITE" id="PS51190"/>
    </source>
</evidence>
<dbReference type="InterPro" id="IPR003152">
    <property type="entry name" value="FATC_dom"/>
</dbReference>
<dbReference type="SMART" id="SM01343">
    <property type="entry name" value="FATC"/>
    <property type="match status" value="1"/>
</dbReference>
<dbReference type="EMBL" id="FX985867">
    <property type="protein sequence ID" value="BBA93754.1"/>
    <property type="molecule type" value="mRNA"/>
</dbReference>
<dbReference type="InterPro" id="IPR018936">
    <property type="entry name" value="PI3/4_kinase_CS"/>
</dbReference>
<dbReference type="CDD" id="cd05172">
    <property type="entry name" value="PIKKc_DNA-PK"/>
    <property type="match status" value="1"/>
</dbReference>
<dbReference type="EC" id="2.7.11.1" evidence="1"/>
<dbReference type="Pfam" id="PF19704">
    <property type="entry name" value="DNAPKcs_CC5"/>
    <property type="match status" value="1"/>
</dbReference>
<dbReference type="Gene3D" id="1.10.1070.11">
    <property type="entry name" value="Phosphatidylinositol 3-/4-kinase, catalytic domain"/>
    <property type="match status" value="1"/>
</dbReference>
<evidence type="ECO:0000256" key="2">
    <source>
        <dbReference type="ARBA" id="ARBA00022679"/>
    </source>
</evidence>
<dbReference type="Gene3D" id="3.30.1010.10">
    <property type="entry name" value="Phosphatidylinositol 3-kinase Catalytic Subunit, Chain A, domain 4"/>
    <property type="match status" value="1"/>
</dbReference>
<dbReference type="PROSITE" id="PS00915">
    <property type="entry name" value="PI3_4_KINASE_1"/>
    <property type="match status" value="1"/>
</dbReference>
<evidence type="ECO:0000259" key="8">
    <source>
        <dbReference type="PROSITE" id="PS50290"/>
    </source>
</evidence>
<dbReference type="Pfam" id="PF02260">
    <property type="entry name" value="FATC"/>
    <property type="match status" value="1"/>
</dbReference>
<keyword evidence="3" id="KW-0547">Nucleotide-binding</keyword>
<dbReference type="PANTHER" id="PTHR11139">
    <property type="entry name" value="ATAXIA TELANGIECTASIA MUTATED ATM -RELATED"/>
    <property type="match status" value="1"/>
</dbReference>
<name>A0A2Z5TU47_9NEOP</name>
<dbReference type="GO" id="GO:0005634">
    <property type="term" value="C:nucleus"/>
    <property type="evidence" value="ECO:0007669"/>
    <property type="project" value="TreeGrafter"/>
</dbReference>
<protein>
    <recommendedName>
        <fullName evidence="1">non-specific serine/threonine protein kinase</fullName>
        <ecNumber evidence="1">2.7.11.1</ecNumber>
    </recommendedName>
</protein>
<feature type="domain" description="FAT" evidence="9">
    <location>
        <begin position="483"/>
        <end position="1074"/>
    </location>
</feature>
<evidence type="ECO:0000256" key="4">
    <source>
        <dbReference type="ARBA" id="ARBA00022777"/>
    </source>
</evidence>
<evidence type="ECO:0000256" key="3">
    <source>
        <dbReference type="ARBA" id="ARBA00022741"/>
    </source>
</evidence>
<feature type="chain" id="PRO_5016444619" description="non-specific serine/threonine protein kinase" evidence="7">
    <location>
        <begin position="19"/>
        <end position="1651"/>
    </location>
</feature>
<sequence length="1651" mass="190073">MCIGLLCCRLMCLKIVYSRLETLGDDMYAIMKSKDLLKTLSDRDPDQQNLALNIVHKMVPQLKSEQYQELIHEVCKFETHRSVECRSMMYEILKWIYDHCQDVGGVLIEETKATLLKGLSDYDPRLQDLIFEYWNSDARQRDATTSERLLFILNDLYCPATESNFLSYSTQYLLEATVGTPDYKQKMFKEPLQKCQFEDFRMLLSWRAQHATVAPMFADTLTSQLIQSQSLNNDGAGPLLRATQASLAFQPTIEQSRSSLGSLPSSSTSSSLLFTVGSSGEKQRKSYKMGPGFGTKRLQPKPEVSDEVDSGSDHSVPNLRRRFLRNSDQNRILHASREIQRSGRKQELQQERGRRLEANIASFREYRSGDFPDIEIPYAAIIKPLQVLAKRDTAVARQLFVLLFEGLLKELQEDKEMYTQKVQDAMRNILSTTKYYTAMVMGTVMEIALHHGKYITLQAEDIATASQCSGLLSLGCLLLEETIVLRDTFTEAGPSKRFKTLEPSTEEDLWIKLADMYERLDEWDVVRGIYHKHLNCGENIHKALQWETSGHWFQAKGEYVAALSSGQGTFDDYYIEQMYKCFAHLSKWEELTEEVRKQVDDRNLDQLWTDEWLQEKLLPLALLSEIQIMLDKGADRGREQQFLQQVDGWLIDKDKNDLLSSQYCEELAAIFLIQDKAALAKHQVERSFTMFLNRWTELNPLAHKLRAKYLLDLQKTAELQACLAFSTVDEHSKGESLAGELVKRWKKSLPSAFDSLQSWDIRTMYRKKFTSKIDQTLKNTEASNALSHLELAMVDVALCQENYDVAHRYLCQTEHKLSNSYTEIRLRYNLAYSKAKWLKVQRKNNPDGKMKLRLESWNVIDSSAEDQRLVHYPMLHVETLQHVSVMAAGILQQLEEQPHVLTMLDTAEVKKLADRIGAPDCRQDTLKQHLKQHGLRSLKRAAELVTPARNSEQAVAKAYLEIAKYCRAHSDTTQEEDRFGSDIVTSILRAMRYGSKDARQLFPCLLQLRGLTRLSELFSRESSEVPVWMFLGWVNQLLASLDTPVGPVLHSLVYRLAETYPQALVYAFQLSREKYNLGSSHTSLKDLVDQLDKLLTTDPVIDIFLKAFSCLGQPCKMLKHFVDKLEKLLEVEKPNCDSLCRMYNTMMRTLFPESNENIQGAVFKDIREYRKQLEKAEAGIKSGNKKVIKDLGEITKRLCREPQPPKQLKDYSPWLSDFQEGKYSSLDLEIPGQYTGESKPLTQYHIKIVGFKETVEPKRSLRFPLLLTMFGSDAREHKYLVKFGEDLRQDQRIEQLFSLMNKILDHDPTCRHRSLSIATYQVVPLSSHHGIIQWVDGTQVLKDLMQGVLNKNEKRSCENTHREYVNWISMPTSKRVNIGSGDKYGEAYMKYSAEETSAQFRKNVNMVPRDIMRRALQYLSTSPESYFTLRQRFACSHAVLCIAHWLLGIGDRHLNNTLVSVKDGHCVGIDFGYAFGTATQFLPVPELMPFRLTPHIINLLQPLEEAGFFRETMLHCLRALRNNHDLLLATMEVFVQEPSIDWLEFASKDERLNKNLHEESQTWYPQQKLDLAKLKLEGANPVTITTKELIAGFKNSKYLEKYLECVKGHKSMRANMPSHHLSPEQQVDCLLEQATDYNILGKTWGGWEPWM</sequence>
<dbReference type="PROSITE" id="PS51189">
    <property type="entry name" value="FAT"/>
    <property type="match status" value="1"/>
</dbReference>
<keyword evidence="4 11" id="KW-0418">Kinase</keyword>
<keyword evidence="2" id="KW-0808">Transferase</keyword>
<dbReference type="GO" id="GO:0000723">
    <property type="term" value="P:telomere maintenance"/>
    <property type="evidence" value="ECO:0007669"/>
    <property type="project" value="TreeGrafter"/>
</dbReference>
<dbReference type="PROSITE" id="PS51190">
    <property type="entry name" value="FATC"/>
    <property type="match status" value="1"/>
</dbReference>
<dbReference type="SMART" id="SM00146">
    <property type="entry name" value="PI3Kc"/>
    <property type="match status" value="1"/>
</dbReference>
<dbReference type="InterPro" id="IPR045581">
    <property type="entry name" value="DNAPKcs_CC5"/>
</dbReference>
<dbReference type="PROSITE" id="PS50290">
    <property type="entry name" value="PI3_4_KINASE_3"/>
    <property type="match status" value="1"/>
</dbReference>
<dbReference type="InterPro" id="IPR011009">
    <property type="entry name" value="Kinase-like_dom_sf"/>
</dbReference>